<dbReference type="PIRSF" id="PIRSF005622">
    <property type="entry name" value="Hydrgn_mat_hypD"/>
    <property type="match status" value="1"/>
</dbReference>
<evidence type="ECO:0000256" key="3">
    <source>
        <dbReference type="ARBA" id="ARBA00023004"/>
    </source>
</evidence>
<reference evidence="4" key="1">
    <citation type="submission" date="2010-02" db="EMBL/GenBank/DDBJ databases">
        <title>Complete sequence of Aciduliprofundum boonei T469.</title>
        <authorList>
            <consortium name="US DOE Joint Genome Institute"/>
            <person name="Lucas S."/>
            <person name="Copeland A."/>
            <person name="Lapidus A."/>
            <person name="Cheng J.-F."/>
            <person name="Bruce D."/>
            <person name="Goodwin L."/>
            <person name="Pitluck S."/>
            <person name="Saunders E."/>
            <person name="Detter J.C."/>
            <person name="Han C."/>
            <person name="Tapia R."/>
            <person name="Land M."/>
            <person name="Hauser L."/>
            <person name="Kyrpides N."/>
            <person name="Mikhailova N."/>
            <person name="Flores G."/>
            <person name="Reysenbach A.-L."/>
            <person name="Woyke T."/>
        </authorList>
    </citation>
    <scope>NUCLEOTIDE SEQUENCE</scope>
    <source>
        <strain evidence="4">T469</strain>
    </source>
</reference>
<proteinExistence type="inferred from homology"/>
<dbReference type="HOGENOM" id="CLU_048562_1_0_2"/>
<evidence type="ECO:0000256" key="1">
    <source>
        <dbReference type="ARBA" id="ARBA00007888"/>
    </source>
</evidence>
<dbReference type="Gene3D" id="6.10.20.100">
    <property type="match status" value="1"/>
</dbReference>
<dbReference type="InterPro" id="IPR042243">
    <property type="entry name" value="HypD_1"/>
</dbReference>
<dbReference type="Pfam" id="PF01924">
    <property type="entry name" value="HypD"/>
    <property type="match status" value="1"/>
</dbReference>
<evidence type="ECO:0000313" key="5">
    <source>
        <dbReference type="Proteomes" id="UP000001400"/>
    </source>
</evidence>
<keyword evidence="5" id="KW-1185">Reference proteome</keyword>
<organism evidence="4 5">
    <name type="scientific">Aciduliprofundum boonei (strain DSM 19572 / T469)</name>
    <dbReference type="NCBI Taxonomy" id="439481"/>
    <lineage>
        <taxon>Archaea</taxon>
        <taxon>Methanobacteriati</taxon>
        <taxon>Thermoplasmatota</taxon>
        <taxon>DHVE2 group</taxon>
        <taxon>Candidatus Aciduliprofundum</taxon>
    </lineage>
</organism>
<dbReference type="AlphaFoldDB" id="D3TD58"/>
<name>D3TD58_ACIB4</name>
<dbReference type="GeneID" id="8827628"/>
<dbReference type="InterPro" id="IPR042244">
    <property type="entry name" value="HypD_2_sf"/>
</dbReference>
<dbReference type="GO" id="GO:0070025">
    <property type="term" value="F:carbon monoxide binding"/>
    <property type="evidence" value="ECO:0007669"/>
    <property type="project" value="TreeGrafter"/>
</dbReference>
<gene>
    <name evidence="4" type="ordered locus">Aboo_0682</name>
</gene>
<dbReference type="OrthoDB" id="372075at2157"/>
<dbReference type="NCBIfam" id="TIGR00075">
    <property type="entry name" value="hypD"/>
    <property type="match status" value="1"/>
</dbReference>
<dbReference type="PANTHER" id="PTHR30149:SF0">
    <property type="entry name" value="HYDROGENASE MATURATION FACTOR HYPD"/>
    <property type="match status" value="1"/>
</dbReference>
<dbReference type="Proteomes" id="UP000001400">
    <property type="component" value="Chromosome"/>
</dbReference>
<dbReference type="GO" id="GO:0051539">
    <property type="term" value="F:4 iron, 4 sulfur cluster binding"/>
    <property type="evidence" value="ECO:0007669"/>
    <property type="project" value="TreeGrafter"/>
</dbReference>
<accession>D3TD58</accession>
<dbReference type="InterPro" id="IPR002780">
    <property type="entry name" value="Hyd_form_HypD"/>
</dbReference>
<keyword evidence="2" id="KW-0479">Metal-binding</keyword>
<dbReference type="PANTHER" id="PTHR30149">
    <property type="entry name" value="HYDROGENASE PROTEIN ASSEMBLY PROTEIN HYPD"/>
    <property type="match status" value="1"/>
</dbReference>
<dbReference type="KEGG" id="abi:Aboo_0682"/>
<dbReference type="RefSeq" id="WP_012997202.1">
    <property type="nucleotide sequence ID" value="NC_013926.1"/>
</dbReference>
<dbReference type="EMBL" id="CP001941">
    <property type="protein sequence ID" value="ADD08493.1"/>
    <property type="molecule type" value="Genomic_DNA"/>
</dbReference>
<sequence>MSNNTAKKIIQGIFKEAKKIDKIVTFMDVCGTHEDTINKGGIRPILPKNIKIVAGPGCPVCITPVEDIVKMMEIAKKKDIIITTFGDMYRIPTPMGSFADFKASGHDVRIVYSIYDAYKIAQKTKKTVVHFSPGFETTTAPTAGILNDVWENDMENFKIYSVHRLTPPAVEFLIKAGTVFDGLITPGHVSAIIGVRGWAYITKRYGVPQVISGFEPEDVLLSIYMLLKMLNEGRVEIENEYKRVVKYEGNVPAQKSIEKFFEIKDAKWRALGVIPSSGLFLRKKYENLDIRSDIDISIPEMPDLERGCRCGEVLRGLILPDECPLFGRLCTPQTPIGPCMVSYEGTCQIFYKYGSLFGE</sequence>
<dbReference type="GO" id="GO:0005506">
    <property type="term" value="F:iron ion binding"/>
    <property type="evidence" value="ECO:0007669"/>
    <property type="project" value="TreeGrafter"/>
</dbReference>
<evidence type="ECO:0000313" key="4">
    <source>
        <dbReference type="EMBL" id="ADD08493.1"/>
    </source>
</evidence>
<comment type="similarity">
    <text evidence="1">Belongs to the HypD family.</text>
</comment>
<keyword evidence="3" id="KW-0408">Iron</keyword>
<evidence type="ECO:0000256" key="2">
    <source>
        <dbReference type="ARBA" id="ARBA00022723"/>
    </source>
</evidence>
<dbReference type="GO" id="GO:0051604">
    <property type="term" value="P:protein maturation"/>
    <property type="evidence" value="ECO:0007669"/>
    <property type="project" value="TreeGrafter"/>
</dbReference>
<protein>
    <submittedName>
        <fullName evidence="4">Hydrogenase expression/formation protein HypD</fullName>
    </submittedName>
</protein>
<dbReference type="Gene3D" id="3.40.50.11750">
    <property type="entry name" value="HypD, alpha/beta domain 1"/>
    <property type="match status" value="2"/>
</dbReference>